<dbReference type="Gene3D" id="3.40.50.1000">
    <property type="entry name" value="HAD superfamily/HAD-like"/>
    <property type="match status" value="1"/>
</dbReference>
<organism evidence="1 2">
    <name type="scientific">Thiohalocapsa halophila</name>
    <dbReference type="NCBI Taxonomy" id="69359"/>
    <lineage>
        <taxon>Bacteria</taxon>
        <taxon>Pseudomonadati</taxon>
        <taxon>Pseudomonadota</taxon>
        <taxon>Gammaproteobacteria</taxon>
        <taxon>Chromatiales</taxon>
        <taxon>Chromatiaceae</taxon>
        <taxon>Thiohalocapsa</taxon>
    </lineage>
</organism>
<dbReference type="InterPro" id="IPR023198">
    <property type="entry name" value="PGP-like_dom2"/>
</dbReference>
<dbReference type="SUPFAM" id="SSF56784">
    <property type="entry name" value="HAD-like"/>
    <property type="match status" value="1"/>
</dbReference>
<dbReference type="SFLD" id="SFLDS00003">
    <property type="entry name" value="Haloacid_Dehalogenase"/>
    <property type="match status" value="1"/>
</dbReference>
<evidence type="ECO:0000313" key="2">
    <source>
        <dbReference type="Proteomes" id="UP000748752"/>
    </source>
</evidence>
<dbReference type="Pfam" id="PF00702">
    <property type="entry name" value="Hydrolase"/>
    <property type="match status" value="1"/>
</dbReference>
<protein>
    <submittedName>
        <fullName evidence="1">Phosphatase</fullName>
    </submittedName>
</protein>
<comment type="caution">
    <text evidence="1">The sequence shown here is derived from an EMBL/GenBank/DDBJ whole genome shotgun (WGS) entry which is preliminary data.</text>
</comment>
<gene>
    <name evidence="1" type="ORF">CKO31_10155</name>
</gene>
<dbReference type="EMBL" id="NRRV01000021">
    <property type="protein sequence ID" value="MBK1631097.1"/>
    <property type="molecule type" value="Genomic_DNA"/>
</dbReference>
<keyword evidence="2" id="KW-1185">Reference proteome</keyword>
<dbReference type="PANTHER" id="PTHR42896:SF2">
    <property type="entry name" value="CBBY-LIKE PROTEIN"/>
    <property type="match status" value="1"/>
</dbReference>
<name>A0ABS1CGQ8_9GAMM</name>
<dbReference type="Gene3D" id="1.10.150.240">
    <property type="entry name" value="Putative phosphatase, domain 2"/>
    <property type="match status" value="1"/>
</dbReference>
<evidence type="ECO:0000313" key="1">
    <source>
        <dbReference type="EMBL" id="MBK1631097.1"/>
    </source>
</evidence>
<dbReference type="InterPro" id="IPR023214">
    <property type="entry name" value="HAD_sf"/>
</dbReference>
<accession>A0ABS1CGQ8</accession>
<dbReference type="SFLD" id="SFLDF00035">
    <property type="entry name" value="phosphoglycolate_phosphatase"/>
    <property type="match status" value="1"/>
</dbReference>
<reference evidence="1 2" key="1">
    <citation type="journal article" date="2020" name="Microorganisms">
        <title>Osmotic Adaptation and Compatible Solute Biosynthesis of Phototrophic Bacteria as Revealed from Genome Analyses.</title>
        <authorList>
            <person name="Imhoff J.F."/>
            <person name="Rahn T."/>
            <person name="Kunzel S."/>
            <person name="Keller A."/>
            <person name="Neulinger S.C."/>
        </authorList>
    </citation>
    <scope>NUCLEOTIDE SEQUENCE [LARGE SCALE GENOMIC DNA]</scope>
    <source>
        <strain evidence="1 2">DSM 6210</strain>
    </source>
</reference>
<sequence length="274" mass="28797">MPELEAIIFDVDGTLADTERDGHRVAFNAAFADAGLDWEWSVPLYGELLRVTGGKERIRTYLAEHRPDFSPPEALDDFIRGLHQRKTAHYTQMMRAGSIGLRPGVLRLLREAMDAGIRLAIATTTTPENVSALLSAAPVPGQYPALQHWFEVIAAGDVVPAKKPAPDIFDLALAELGLPARACVAVEDSDNGVRSALGAGLDALLVTVSSYTQEQDLAAAALVVDGLGEPDLPPPQVVAGHCADAVAGALRDAACVDLAVLRALHGCAAAGPGD</sequence>
<dbReference type="PANTHER" id="PTHR42896">
    <property type="entry name" value="XYLULOSE-1,5-BISPHOSPHATE (XUBP) PHOSPHATASE"/>
    <property type="match status" value="1"/>
</dbReference>
<dbReference type="SFLD" id="SFLDG01135">
    <property type="entry name" value="C1.5.6:_HAD__Beta-PGM__Phospha"/>
    <property type="match status" value="1"/>
</dbReference>
<dbReference type="NCBIfam" id="TIGR01509">
    <property type="entry name" value="HAD-SF-IA-v3"/>
    <property type="match status" value="1"/>
</dbReference>
<dbReference type="InterPro" id="IPR006439">
    <property type="entry name" value="HAD-SF_hydro_IA"/>
</dbReference>
<dbReference type="Proteomes" id="UP000748752">
    <property type="component" value="Unassembled WGS sequence"/>
</dbReference>
<dbReference type="InterPro" id="IPR036412">
    <property type="entry name" value="HAD-like_sf"/>
</dbReference>
<proteinExistence type="predicted"/>
<dbReference type="InterPro" id="IPR044999">
    <property type="entry name" value="CbbY-like"/>
</dbReference>
<dbReference type="SFLD" id="SFLDG01129">
    <property type="entry name" value="C1.5:_HAD__Beta-PGM__Phosphata"/>
    <property type="match status" value="1"/>
</dbReference>
<dbReference type="RefSeq" id="WP_200236758.1">
    <property type="nucleotide sequence ID" value="NZ_NRRV01000021.1"/>
</dbReference>